<dbReference type="Gramene" id="FCD_00009561-RA">
    <property type="protein sequence ID" value="FCD_00009561-RA:cds"/>
    <property type="gene ID" value="FCD_00009561"/>
</dbReference>
<dbReference type="AlphaFoldDB" id="A0AA87ZQD4"/>
<protein>
    <submittedName>
        <fullName evidence="1">Uncharacterized protein</fullName>
    </submittedName>
</protein>
<comment type="caution">
    <text evidence="1">The sequence shown here is derived from an EMBL/GenBank/DDBJ whole genome shotgun (WGS) entry which is preliminary data.</text>
</comment>
<organism evidence="1 2">
    <name type="scientific">Ficus carica</name>
    <name type="common">Common fig</name>
    <dbReference type="NCBI Taxonomy" id="3494"/>
    <lineage>
        <taxon>Eukaryota</taxon>
        <taxon>Viridiplantae</taxon>
        <taxon>Streptophyta</taxon>
        <taxon>Embryophyta</taxon>
        <taxon>Tracheophyta</taxon>
        <taxon>Spermatophyta</taxon>
        <taxon>Magnoliopsida</taxon>
        <taxon>eudicotyledons</taxon>
        <taxon>Gunneridae</taxon>
        <taxon>Pentapetalae</taxon>
        <taxon>rosids</taxon>
        <taxon>fabids</taxon>
        <taxon>Rosales</taxon>
        <taxon>Moraceae</taxon>
        <taxon>Ficeae</taxon>
        <taxon>Ficus</taxon>
    </lineage>
</organism>
<evidence type="ECO:0000313" key="1">
    <source>
        <dbReference type="EMBL" id="GMN37774.1"/>
    </source>
</evidence>
<gene>
    <name evidence="1" type="ORF">TIFTF001_007087</name>
</gene>
<keyword evidence="2" id="KW-1185">Reference proteome</keyword>
<sequence>MLIIEDYRSTSSTFQHQINKHAFHRQAFGVDHACDQGPQIALKLIMLVINPAWDFITETSAAYQHQINNHAFHKQAFGVDHACDRGPQIALKSIMLVIDATWDFKLL</sequence>
<name>A0AA87ZQD4_FICCA</name>
<reference evidence="1" key="1">
    <citation type="submission" date="2023-07" db="EMBL/GenBank/DDBJ databases">
        <title>draft genome sequence of fig (Ficus carica).</title>
        <authorList>
            <person name="Takahashi T."/>
            <person name="Nishimura K."/>
        </authorList>
    </citation>
    <scope>NUCLEOTIDE SEQUENCE</scope>
</reference>
<dbReference type="Proteomes" id="UP001187192">
    <property type="component" value="Unassembled WGS sequence"/>
</dbReference>
<evidence type="ECO:0000313" key="2">
    <source>
        <dbReference type="Proteomes" id="UP001187192"/>
    </source>
</evidence>
<accession>A0AA87ZQD4</accession>
<dbReference type="EMBL" id="BTGU01000007">
    <property type="protein sequence ID" value="GMN37774.1"/>
    <property type="molecule type" value="Genomic_DNA"/>
</dbReference>
<proteinExistence type="predicted"/>